<dbReference type="PaxDb" id="6239-Y39A1A.8"/>
<protein>
    <recommendedName>
        <fullName evidence="12">Sugar transporter SWEET</fullName>
    </recommendedName>
</protein>
<evidence type="ECO:0000256" key="11">
    <source>
        <dbReference type="ARBA" id="ARBA00023136"/>
    </source>
</evidence>
<gene>
    <name evidence="13 15" type="primary">swt-4</name>
    <name evidence="13" type="ORF">CELE_Y39A1A.8</name>
    <name evidence="15" type="ORF">Y39A1A.8</name>
</gene>
<keyword evidence="9 12" id="KW-1133">Transmembrane helix</keyword>
<evidence type="ECO:0000256" key="9">
    <source>
        <dbReference type="ARBA" id="ARBA00022989"/>
    </source>
</evidence>
<comment type="subcellular location">
    <subcellularLocation>
        <location evidence="1 12">Cell membrane</location>
        <topology evidence="1 12">Multi-pass membrane protein</topology>
    </subcellularLocation>
    <subcellularLocation>
        <location evidence="2">Golgi apparatus membrane</location>
        <topology evidence="2">Multi-pass membrane protein</topology>
    </subcellularLocation>
</comment>
<organism evidence="13 14">
    <name type="scientific">Caenorhabditis elegans</name>
    <dbReference type="NCBI Taxonomy" id="6239"/>
    <lineage>
        <taxon>Eukaryota</taxon>
        <taxon>Metazoa</taxon>
        <taxon>Ecdysozoa</taxon>
        <taxon>Nematoda</taxon>
        <taxon>Chromadorea</taxon>
        <taxon>Rhabditida</taxon>
        <taxon>Rhabditina</taxon>
        <taxon>Rhabditomorpha</taxon>
        <taxon>Rhabditoidea</taxon>
        <taxon>Rhabditidae</taxon>
        <taxon>Peloderinae</taxon>
        <taxon>Caenorhabditis</taxon>
    </lineage>
</organism>
<keyword evidence="4 12" id="KW-0813">Transport</keyword>
<dbReference type="Proteomes" id="UP000001940">
    <property type="component" value="Chromosome III"/>
</dbReference>
<evidence type="ECO:0000313" key="14">
    <source>
        <dbReference type="Proteomes" id="UP000001940"/>
    </source>
</evidence>
<evidence type="ECO:0000256" key="6">
    <source>
        <dbReference type="ARBA" id="ARBA00022597"/>
    </source>
</evidence>
<reference evidence="13 14" key="1">
    <citation type="journal article" date="1998" name="Science">
        <title>Genome sequence of the nematode C. elegans: a platform for investigating biology.</title>
        <authorList>
            <consortium name="The C. elegans sequencing consortium"/>
            <person name="Sulson J.E."/>
            <person name="Waterston R."/>
        </authorList>
    </citation>
    <scope>NUCLEOTIDE SEQUENCE [LARGE SCALE GENOMIC DNA]</scope>
    <source>
        <strain evidence="13 14">Bristol N2</strain>
    </source>
</reference>
<evidence type="ECO:0000256" key="5">
    <source>
        <dbReference type="ARBA" id="ARBA00022475"/>
    </source>
</evidence>
<dbReference type="GO" id="GO:0051119">
    <property type="term" value="F:sugar transmembrane transporter activity"/>
    <property type="evidence" value="ECO:0000318"/>
    <property type="project" value="GO_Central"/>
</dbReference>
<feature type="transmembrane region" description="Helical" evidence="12">
    <location>
        <begin position="62"/>
        <end position="82"/>
    </location>
</feature>
<dbReference type="GO" id="GO:0000139">
    <property type="term" value="C:Golgi membrane"/>
    <property type="evidence" value="ECO:0007669"/>
    <property type="project" value="UniProtKB-SubCell"/>
</dbReference>
<dbReference type="InterPro" id="IPR004316">
    <property type="entry name" value="SWEET_rpt"/>
</dbReference>
<dbReference type="SMR" id="A0A1X7RBT7"/>
<dbReference type="ExpressionAtlas" id="A0A1X7RBT7">
    <property type="expression patterns" value="baseline and differential"/>
</dbReference>
<sequence length="243" mass="27140">MPSETDDFLLSNYTEKINMTTSLGQTILPYLSFTALSSTVAFFLCGLQICHRIKTRGSSEGTSPAPFLLSFLSCGLFIQYGLLKDDDVITYCNGIGCFLQACYLMYFYYMTRNRRFLNKVISIELGIIGIVVYWVAHSTNSHLTKTTYVGNYCIFLNICSVAAPLFDIGKVVRNKSSESLPLPLCVACFVVCLQWMFYGYIVDDIVILVPNVIATVISILQLSLFIIYPGAPAGVLPQKYEHI</sequence>
<dbReference type="GO" id="GO:0008643">
    <property type="term" value="P:carbohydrate transport"/>
    <property type="evidence" value="ECO:0000318"/>
    <property type="project" value="GO_Central"/>
</dbReference>
<dbReference type="RefSeq" id="NP_001368659.1">
    <property type="nucleotide sequence ID" value="NM_001379908.1"/>
</dbReference>
<dbReference type="GO" id="GO:0016020">
    <property type="term" value="C:membrane"/>
    <property type="evidence" value="ECO:0000318"/>
    <property type="project" value="GO_Central"/>
</dbReference>
<dbReference type="AGR" id="WB:WBGene00012647"/>
<dbReference type="FunFam" id="1.20.1280.290:FF:000004">
    <property type="entry name" value="Sugar transporter SWEET"/>
    <property type="match status" value="1"/>
</dbReference>
<evidence type="ECO:0000256" key="12">
    <source>
        <dbReference type="RuleBase" id="RU910715"/>
    </source>
</evidence>
<dbReference type="KEGG" id="cel:CELE_Y39A1A.8"/>
<dbReference type="FunCoup" id="A0A1X7RBT7">
    <property type="interactions" value="1446"/>
</dbReference>
<keyword evidence="8" id="KW-0677">Repeat</keyword>
<keyword evidence="6 12" id="KW-0762">Sugar transport</keyword>
<evidence type="ECO:0000256" key="7">
    <source>
        <dbReference type="ARBA" id="ARBA00022692"/>
    </source>
</evidence>
<keyword evidence="14" id="KW-1185">Reference proteome</keyword>
<dbReference type="STRING" id="6239.Y39A1A.8b.1"/>
<evidence type="ECO:0000256" key="4">
    <source>
        <dbReference type="ARBA" id="ARBA00022448"/>
    </source>
</evidence>
<evidence type="ECO:0000256" key="1">
    <source>
        <dbReference type="ARBA" id="ARBA00004651"/>
    </source>
</evidence>
<dbReference type="WormBase" id="Y39A1A.8b">
    <property type="protein sequence ID" value="CE52033"/>
    <property type="gene ID" value="WBGene00012647"/>
    <property type="gene designation" value="swt-4"/>
</dbReference>
<keyword evidence="11 12" id="KW-0472">Membrane</keyword>
<dbReference type="Pfam" id="PF03083">
    <property type="entry name" value="MtN3_slv"/>
    <property type="match status" value="2"/>
</dbReference>
<feature type="transmembrane region" description="Helical" evidence="12">
    <location>
        <begin position="27"/>
        <end position="50"/>
    </location>
</feature>
<evidence type="ECO:0000256" key="2">
    <source>
        <dbReference type="ARBA" id="ARBA00004653"/>
    </source>
</evidence>
<feature type="transmembrane region" description="Helical" evidence="12">
    <location>
        <begin position="148"/>
        <end position="168"/>
    </location>
</feature>
<feature type="transmembrane region" description="Helical" evidence="12">
    <location>
        <begin position="88"/>
        <end position="109"/>
    </location>
</feature>
<dbReference type="PANTHER" id="PTHR10791">
    <property type="entry name" value="RAG1-ACTIVATING PROTEIN 1"/>
    <property type="match status" value="1"/>
</dbReference>
<dbReference type="Gene3D" id="1.20.1280.290">
    <property type="match status" value="2"/>
</dbReference>
<comment type="function">
    <text evidence="12">Mediates sugar transport across membranes.</text>
</comment>
<dbReference type="GO" id="GO:0005886">
    <property type="term" value="C:plasma membrane"/>
    <property type="evidence" value="ECO:0007669"/>
    <property type="project" value="UniProtKB-SubCell"/>
</dbReference>
<evidence type="ECO:0000256" key="8">
    <source>
        <dbReference type="ARBA" id="ARBA00022737"/>
    </source>
</evidence>
<evidence type="ECO:0000313" key="13">
    <source>
        <dbReference type="EMBL" id="SMQ11475.1"/>
    </source>
</evidence>
<evidence type="ECO:0000313" key="15">
    <source>
        <dbReference type="WormBase" id="Y39A1A.8b"/>
    </source>
</evidence>
<feature type="transmembrane region" description="Helical" evidence="12">
    <location>
        <begin position="180"/>
        <end position="201"/>
    </location>
</feature>
<evidence type="ECO:0000256" key="10">
    <source>
        <dbReference type="ARBA" id="ARBA00023034"/>
    </source>
</evidence>
<feature type="transmembrane region" description="Helical" evidence="12">
    <location>
        <begin position="207"/>
        <end position="228"/>
    </location>
</feature>
<dbReference type="InParanoid" id="A0A1X7RBT7"/>
<dbReference type="Bgee" id="WBGene00012647">
    <property type="expression patterns" value="Expressed in germ line (C elegans) and 4 other cell types or tissues"/>
</dbReference>
<name>A0A1X7RBT7_CAEEL</name>
<evidence type="ECO:0000256" key="3">
    <source>
        <dbReference type="ARBA" id="ARBA00007809"/>
    </source>
</evidence>
<accession>A0A1X7RBT7</accession>
<dbReference type="CTD" id="189708"/>
<dbReference type="InterPro" id="IPR047664">
    <property type="entry name" value="SWEET"/>
</dbReference>
<keyword evidence="10" id="KW-0333">Golgi apparatus</keyword>
<dbReference type="AlphaFoldDB" id="A0A1X7RBT7"/>
<dbReference type="OrthoDB" id="409725at2759"/>
<comment type="similarity">
    <text evidence="3 12">Belongs to the SWEET sugar transporter family.</text>
</comment>
<keyword evidence="5" id="KW-1003">Cell membrane</keyword>
<dbReference type="FunFam" id="1.20.1280.290:FF:000052">
    <property type="entry name" value="Sugar transporter SWEET"/>
    <property type="match status" value="1"/>
</dbReference>
<feature type="transmembrane region" description="Helical" evidence="12">
    <location>
        <begin position="116"/>
        <end position="136"/>
    </location>
</feature>
<dbReference type="EMBL" id="BX284603">
    <property type="protein sequence ID" value="SMQ11475.1"/>
    <property type="molecule type" value="Genomic_DNA"/>
</dbReference>
<proteinExistence type="inferred from homology"/>
<dbReference type="PANTHER" id="PTHR10791:SF112">
    <property type="entry name" value="SUGAR TRANSPORTER SWEET1"/>
    <property type="match status" value="1"/>
</dbReference>
<dbReference type="GeneID" id="189708"/>
<keyword evidence="7 12" id="KW-0812">Transmembrane</keyword>